<keyword evidence="2" id="KW-0408">Iron</keyword>
<proteinExistence type="inferred from homology"/>
<dbReference type="PANTHER" id="PTHR24305">
    <property type="entry name" value="CYTOCHROME P450"/>
    <property type="match status" value="1"/>
</dbReference>
<dbReference type="GO" id="GO:0016705">
    <property type="term" value="F:oxidoreductase activity, acting on paired donors, with incorporation or reduction of molecular oxygen"/>
    <property type="evidence" value="ECO:0007669"/>
    <property type="project" value="InterPro"/>
</dbReference>
<dbReference type="Pfam" id="PF00067">
    <property type="entry name" value="p450"/>
    <property type="match status" value="2"/>
</dbReference>
<dbReference type="InterPro" id="IPR050121">
    <property type="entry name" value="Cytochrome_P450_monoxygenase"/>
</dbReference>
<keyword evidence="2" id="KW-0349">Heme</keyword>
<evidence type="ECO:0000256" key="1">
    <source>
        <dbReference type="ARBA" id="ARBA00010617"/>
    </source>
</evidence>
<dbReference type="AlphaFoldDB" id="A0A2N7TZI6"/>
<dbReference type="Proteomes" id="UP000235803">
    <property type="component" value="Unassembled WGS sequence"/>
</dbReference>
<dbReference type="EMBL" id="PNRF01000034">
    <property type="protein sequence ID" value="PMR73599.1"/>
    <property type="molecule type" value="Genomic_DNA"/>
</dbReference>
<dbReference type="PRINTS" id="PR00463">
    <property type="entry name" value="EP450I"/>
</dbReference>
<dbReference type="GO" id="GO:0020037">
    <property type="term" value="F:heme binding"/>
    <property type="evidence" value="ECO:0007669"/>
    <property type="project" value="InterPro"/>
</dbReference>
<name>A0A2N7TZI6_9GAMM</name>
<keyword evidence="4" id="KW-1185">Reference proteome</keyword>
<comment type="cofactor">
    <cofactor evidence="2">
        <name>heme</name>
        <dbReference type="ChEBI" id="CHEBI:30413"/>
    </cofactor>
</comment>
<dbReference type="RefSeq" id="WP_102654556.1">
    <property type="nucleotide sequence ID" value="NZ_PNRF01000034.1"/>
</dbReference>
<protein>
    <submittedName>
        <fullName evidence="3">Cytochrome P450</fullName>
    </submittedName>
</protein>
<evidence type="ECO:0000313" key="3">
    <source>
        <dbReference type="EMBL" id="PMR73599.1"/>
    </source>
</evidence>
<accession>A0A2N7TZI6</accession>
<dbReference type="InterPro" id="IPR001128">
    <property type="entry name" value="Cyt_P450"/>
</dbReference>
<dbReference type="SUPFAM" id="SSF48264">
    <property type="entry name" value="Cytochrome P450"/>
    <property type="match status" value="1"/>
</dbReference>
<dbReference type="GO" id="GO:0005506">
    <property type="term" value="F:iron ion binding"/>
    <property type="evidence" value="ECO:0007669"/>
    <property type="project" value="InterPro"/>
</dbReference>
<dbReference type="InterPro" id="IPR036396">
    <property type="entry name" value="Cyt_P450_sf"/>
</dbReference>
<evidence type="ECO:0000313" key="4">
    <source>
        <dbReference type="Proteomes" id="UP000235803"/>
    </source>
</evidence>
<dbReference type="PANTHER" id="PTHR24305:SF166">
    <property type="entry name" value="CYTOCHROME P450 12A4, MITOCHONDRIAL-RELATED"/>
    <property type="match status" value="1"/>
</dbReference>
<feature type="binding site" description="axial binding residue" evidence="2">
    <location>
        <position position="395"/>
    </location>
    <ligand>
        <name>heme</name>
        <dbReference type="ChEBI" id="CHEBI:30413"/>
    </ligand>
    <ligandPart>
        <name>Fe</name>
        <dbReference type="ChEBI" id="CHEBI:18248"/>
    </ligandPart>
</feature>
<comment type="similarity">
    <text evidence="1">Belongs to the cytochrome P450 family.</text>
</comment>
<comment type="caution">
    <text evidence="3">The sequence shown here is derived from an EMBL/GenBank/DDBJ whole genome shotgun (WGS) entry which is preliminary data.</text>
</comment>
<dbReference type="OrthoDB" id="9764248at2"/>
<sequence length="448" mass="50349">MARESVQGSLPTATLGETLAVINDVFVPNIAKGVIIRRPRVVGMAERMALDERAVRRVQKLNKKYGKGPLLLKVPGKSMALILDPDDANRVLDESPEPFATAEQAKRSALAHFEPDMALVSHGRKRAERRRFNEEVLQSECPVHGLSERFVPVVEQEAEALLARVRSNQGELGWDMFIDTWDRIVRRVVLGDSASDDQELTETLAKLRAAGNWGFLHPQRTRLRKRFLETLQGYIDRAEPGSLAAEAARVPTNSDTKPSNQMPQWLFAFEPAGMATFSALALLSAHADQAERARAEIARHEGDQRPDMSFLRACLLESLRLWPTTPLVLRQSTERTHWQNGEMPADTSILILAPYFHRDDRHLDDANRFDPDLWLKPEGAGEWPLIPFSGGPGICPGRHLVLLVTSAMLASLMKRHEFRLDPPDRLLASQPMPALLSNYHLRFKVSRN</sequence>
<organism evidence="3 4">
    <name type="scientific">Billgrantia endophytica</name>
    <dbReference type="NCBI Taxonomy" id="2033802"/>
    <lineage>
        <taxon>Bacteria</taxon>
        <taxon>Pseudomonadati</taxon>
        <taxon>Pseudomonadota</taxon>
        <taxon>Gammaproteobacteria</taxon>
        <taxon>Oceanospirillales</taxon>
        <taxon>Halomonadaceae</taxon>
        <taxon>Billgrantia</taxon>
    </lineage>
</organism>
<dbReference type="InterPro" id="IPR002401">
    <property type="entry name" value="Cyt_P450_E_grp-I"/>
</dbReference>
<gene>
    <name evidence="3" type="ORF">C1H69_16915</name>
</gene>
<dbReference type="GO" id="GO:0004497">
    <property type="term" value="F:monooxygenase activity"/>
    <property type="evidence" value="ECO:0007669"/>
    <property type="project" value="InterPro"/>
</dbReference>
<reference evidence="3 4" key="1">
    <citation type="submission" date="2018-01" db="EMBL/GenBank/DDBJ databases">
        <title>Halomonas endophytica sp. nov., isolated from storage liquid in the stems of Populus euphratica.</title>
        <authorList>
            <person name="Chen C."/>
        </authorList>
    </citation>
    <scope>NUCLEOTIDE SEQUENCE [LARGE SCALE GENOMIC DNA]</scope>
    <source>
        <strain evidence="3 4">MC28</strain>
    </source>
</reference>
<keyword evidence="2" id="KW-0479">Metal-binding</keyword>
<evidence type="ECO:0000256" key="2">
    <source>
        <dbReference type="PIRSR" id="PIRSR602401-1"/>
    </source>
</evidence>
<dbReference type="Gene3D" id="1.10.630.10">
    <property type="entry name" value="Cytochrome P450"/>
    <property type="match status" value="1"/>
</dbReference>